<reference evidence="1 2" key="1">
    <citation type="submission" date="2019-11" db="EMBL/GenBank/DDBJ databases">
        <authorList>
            <person name="Lewis R."/>
            <person name="Clooney A.G."/>
            <person name="Stockdale S.R."/>
            <person name="Buttimer C."/>
            <person name="Draper L.A."/>
            <person name="Ross R.P."/>
            <person name="Hill C."/>
        </authorList>
    </citation>
    <scope>NUCLEOTIDE SEQUENCE [LARGE SCALE GENOMIC DNA]</scope>
</reference>
<protein>
    <submittedName>
        <fullName evidence="1">Uncharacterized protein</fullName>
    </submittedName>
</protein>
<dbReference type="Proteomes" id="UP000464669">
    <property type="component" value="Segment"/>
</dbReference>
<evidence type="ECO:0000313" key="2">
    <source>
        <dbReference type="Proteomes" id="UP000464669"/>
    </source>
</evidence>
<keyword evidence="2" id="KW-1185">Reference proteome</keyword>
<dbReference type="EMBL" id="MN642089">
    <property type="protein sequence ID" value="QGH72042.1"/>
    <property type="molecule type" value="Genomic_DNA"/>
</dbReference>
<sequence>MITVSGINSKKINDPVFLSARKFMVDRIAKLEAAGPSAELDLAKQRYDGLRHEDVMIEPPVSFNSGIVRCCFLSRKTGFFRADIEVEKVTIKPILEEFSVTVTEYAKVDDLIAAVKAGTQQAGIVLLTDSNKYGVVSEAEQGNPDGVMKIMGNIYWDKIVTNKLDAIDPTGKHSGTFTVEAINIDPTQGLMFFIEDLKAIA</sequence>
<name>A0A6B7ZF83_9CAUD</name>
<evidence type="ECO:0000313" key="1">
    <source>
        <dbReference type="EMBL" id="QGH72042.1"/>
    </source>
</evidence>
<accession>A0A6B7ZF83</accession>
<gene>
    <name evidence="1" type="ORF">N1M2_179</name>
</gene>
<proteinExistence type="predicted"/>
<organism evidence="1 2">
    <name type="scientific">Klebsiella phage N1M2</name>
    <dbReference type="NCBI Taxonomy" id="2664939"/>
    <lineage>
        <taxon>Viruses</taxon>
        <taxon>Duplodnaviria</taxon>
        <taxon>Heunggongvirae</taxon>
        <taxon>Uroviricota</taxon>
        <taxon>Caudoviricetes</taxon>
        <taxon>Chimalliviridae</taxon>
        <taxon>Nimduovirus</taxon>
        <taxon>Nimduovirus N1M2</taxon>
    </lineage>
</organism>